<reference evidence="6 7" key="1">
    <citation type="journal article" date="2009" name="Nature">
        <title>The Sorghum bicolor genome and the diversification of grasses.</title>
        <authorList>
            <person name="Paterson A.H."/>
            <person name="Bowers J.E."/>
            <person name="Bruggmann R."/>
            <person name="Dubchak I."/>
            <person name="Grimwood J."/>
            <person name="Gundlach H."/>
            <person name="Haberer G."/>
            <person name="Hellsten U."/>
            <person name="Mitros T."/>
            <person name="Poliakov A."/>
            <person name="Schmutz J."/>
            <person name="Spannagl M."/>
            <person name="Tang H."/>
            <person name="Wang X."/>
            <person name="Wicker T."/>
            <person name="Bharti A.K."/>
            <person name="Chapman J."/>
            <person name="Feltus F.A."/>
            <person name="Gowik U."/>
            <person name="Grigoriev I.V."/>
            <person name="Lyons E."/>
            <person name="Maher C.A."/>
            <person name="Martis M."/>
            <person name="Narechania A."/>
            <person name="Otillar R.P."/>
            <person name="Penning B.W."/>
            <person name="Salamov A.A."/>
            <person name="Wang Y."/>
            <person name="Zhang L."/>
            <person name="Carpita N.C."/>
            <person name="Freeling M."/>
            <person name="Gingle A.R."/>
            <person name="Hash C.T."/>
            <person name="Keller B."/>
            <person name="Klein P."/>
            <person name="Kresovich S."/>
            <person name="McCann M.C."/>
            <person name="Ming R."/>
            <person name="Peterson D.G."/>
            <person name="Mehboob-ur-Rahman"/>
            <person name="Ware D."/>
            <person name="Westhoff P."/>
            <person name="Mayer K.F."/>
            <person name="Messing J."/>
            <person name="Rokhsar D.S."/>
        </authorList>
    </citation>
    <scope>NUCLEOTIDE SEQUENCE [LARGE SCALE GENOMIC DNA]</scope>
    <source>
        <strain evidence="7">cv. BTx623</strain>
    </source>
</reference>
<keyword evidence="3" id="KW-0413">Isomerase</keyword>
<evidence type="ECO:0000259" key="4">
    <source>
        <dbReference type="Pfam" id="PF13243"/>
    </source>
</evidence>
<dbReference type="STRING" id="4558.C5Z996"/>
<feature type="domain" description="Squalene cyclase N-terminal" evidence="5">
    <location>
        <begin position="81"/>
        <end position="350"/>
    </location>
</feature>
<proteinExistence type="inferred from homology"/>
<dbReference type="InterPro" id="IPR032696">
    <property type="entry name" value="SQ_cyclase_C"/>
</dbReference>
<dbReference type="FunFam" id="1.50.10.20:FF:000011">
    <property type="entry name" value="Terpene cyclase/mutase family member"/>
    <property type="match status" value="1"/>
</dbReference>
<keyword evidence="7" id="KW-1185">Reference proteome</keyword>
<dbReference type="SUPFAM" id="SSF48239">
    <property type="entry name" value="Terpenoid cyclases/Protein prenyltransferases"/>
    <property type="match status" value="2"/>
</dbReference>
<dbReference type="GO" id="GO:0005811">
    <property type="term" value="C:lipid droplet"/>
    <property type="evidence" value="ECO:0007669"/>
    <property type="project" value="InterPro"/>
</dbReference>
<evidence type="ECO:0000313" key="6">
    <source>
        <dbReference type="EMBL" id="EER90340.2"/>
    </source>
</evidence>
<organism evidence="6 7">
    <name type="scientific">Sorghum bicolor</name>
    <name type="common">Sorghum</name>
    <name type="synonym">Sorghum vulgare</name>
    <dbReference type="NCBI Taxonomy" id="4558"/>
    <lineage>
        <taxon>Eukaryota</taxon>
        <taxon>Viridiplantae</taxon>
        <taxon>Streptophyta</taxon>
        <taxon>Embryophyta</taxon>
        <taxon>Tracheophyta</taxon>
        <taxon>Spermatophyta</taxon>
        <taxon>Magnoliopsida</taxon>
        <taxon>Liliopsida</taxon>
        <taxon>Poales</taxon>
        <taxon>Poaceae</taxon>
        <taxon>PACMAD clade</taxon>
        <taxon>Panicoideae</taxon>
        <taxon>Andropogonodae</taxon>
        <taxon>Andropogoneae</taxon>
        <taxon>Sorghinae</taxon>
        <taxon>Sorghum</taxon>
    </lineage>
</organism>
<dbReference type="AlphaFoldDB" id="C5Z996"/>
<dbReference type="OMA" id="ENHINYE"/>
<dbReference type="InterPro" id="IPR018333">
    <property type="entry name" value="Squalene_cyclase"/>
</dbReference>
<dbReference type="FunCoup" id="C5Z996">
    <property type="interactions" value="364"/>
</dbReference>
<dbReference type="Gene3D" id="1.50.10.20">
    <property type="match status" value="2"/>
</dbReference>
<dbReference type="Pfam" id="PF13249">
    <property type="entry name" value="SQHop_cyclase_N"/>
    <property type="match status" value="1"/>
</dbReference>
<dbReference type="InParanoid" id="C5Z996"/>
<keyword evidence="2" id="KW-0677">Repeat</keyword>
<accession>C5Z996</accession>
<reference evidence="7" key="2">
    <citation type="journal article" date="2018" name="Plant J.">
        <title>The Sorghum bicolor reference genome: improved assembly, gene annotations, a transcriptome atlas, and signatures of genome organization.</title>
        <authorList>
            <person name="McCormick R.F."/>
            <person name="Truong S.K."/>
            <person name="Sreedasyam A."/>
            <person name="Jenkins J."/>
            <person name="Shu S."/>
            <person name="Sims D."/>
            <person name="Kennedy M."/>
            <person name="Amirebrahimi M."/>
            <person name="Weers B.D."/>
            <person name="McKinley B."/>
            <person name="Mattison A."/>
            <person name="Morishige D.T."/>
            <person name="Grimwood J."/>
            <person name="Schmutz J."/>
            <person name="Mullet J.E."/>
        </authorList>
    </citation>
    <scope>NUCLEOTIDE SEQUENCE [LARGE SCALE GENOMIC DNA]</scope>
    <source>
        <strain evidence="7">cv. BTx623</strain>
    </source>
</reference>
<dbReference type="EC" id="5.4.99.-" evidence="3"/>
<dbReference type="Gramene" id="EER90340">
    <property type="protein sequence ID" value="EER90340"/>
    <property type="gene ID" value="SORBI_3010G254000"/>
</dbReference>
<feature type="domain" description="Squalene cyclase C-terminal" evidence="4">
    <location>
        <begin position="390"/>
        <end position="722"/>
    </location>
</feature>
<evidence type="ECO:0000259" key="5">
    <source>
        <dbReference type="Pfam" id="PF13249"/>
    </source>
</evidence>
<name>C5Z996_SORBI</name>
<dbReference type="GO" id="GO:0016866">
    <property type="term" value="F:intramolecular transferase activity"/>
    <property type="evidence" value="ECO:0007669"/>
    <property type="project" value="InterPro"/>
</dbReference>
<gene>
    <name evidence="6" type="ORF">SORBI_3010G254000</name>
</gene>
<comment type="similarity">
    <text evidence="1 3">Belongs to the terpene cyclase/mutase family.</text>
</comment>
<dbReference type="CDD" id="cd02892">
    <property type="entry name" value="SQCY_1"/>
    <property type="match status" value="1"/>
</dbReference>
<feature type="non-terminal residue" evidence="6">
    <location>
        <position position="734"/>
    </location>
</feature>
<protein>
    <recommendedName>
        <fullName evidence="3">Terpene cyclase/mutase family member</fullName>
        <ecNumber evidence="3">5.4.99.-</ecNumber>
    </recommendedName>
</protein>
<dbReference type="PANTHER" id="PTHR11764">
    <property type="entry name" value="TERPENE CYCLASE/MUTASE FAMILY MEMBER"/>
    <property type="match status" value="1"/>
</dbReference>
<evidence type="ECO:0000256" key="3">
    <source>
        <dbReference type="RuleBase" id="RU362003"/>
    </source>
</evidence>
<dbReference type="Proteomes" id="UP000000768">
    <property type="component" value="Chromosome 10"/>
</dbReference>
<dbReference type="GO" id="GO:0016104">
    <property type="term" value="P:triterpenoid biosynthetic process"/>
    <property type="evidence" value="ECO:0007669"/>
    <property type="project" value="InterPro"/>
</dbReference>
<dbReference type="EMBL" id="CM000769">
    <property type="protein sequence ID" value="EER90340.2"/>
    <property type="molecule type" value="Genomic_DNA"/>
</dbReference>
<evidence type="ECO:0000313" key="7">
    <source>
        <dbReference type="Proteomes" id="UP000000768"/>
    </source>
</evidence>
<dbReference type="InterPro" id="IPR008930">
    <property type="entry name" value="Terpenoid_cyclase/PrenylTrfase"/>
</dbReference>
<dbReference type="HOGENOM" id="CLU_2021259_0_0_1"/>
<sequence length="734" mass="84294">NGFLGRQVWEFDADAGTPEERAEVERLRQDFTRHRFQKKESQDLLLRMQYAKQNHLVENIPAVKLEKGAEVTEEILLTSLKRAMNQYSALQAHDGHWPGDYSGILFIMPIFIFALHVTGSINVVLSLEHRREILRYIYNHQNEDGGWGTQVLGPSSMFGSCLNYATLRLLGEAPNGENDALAKGRAWILTHGSATAIPQWGKIWLSIIGAYEWSGNNPIIPELWMVPYFLPIHPGRFWCFCRLVYMPMAYLYGKKFVGPITETILELREELYSIPYDTIDWNKARHSCAKDDLRYPRSELQNIIFSCLNKFVEPMLNCWPVNKLREKALDNLMEHIHYQEKTTKYICICPIDKKNPNSDAFKKHLPRIYDYLWLAEDGMKAQVYDGCQSWETAFIVQAFCSTDLANEFSQTLERAYDFIKKSQVLENHINYESYYRHKSKGSWTLSTADNGWSVSDCTAEALKALLLLSKISPKLVAQPIKQERLYDAIDSILSFMNKDGTFSTYECKRTVSWIEILNPSESFINIVVDYPSVECTSSVLEALTLFKELYPPYRAKEIKKCIKDCAMFIENKQRKDGSWYGTWSICFTYGTMFAIKGLVAAGSTYDTSSCIRKACKFLLSKQQITGGWGESYLSSETEDYVDGGTPHAVNTAWAMLALIYAGQVERDPVPLCHAARELINMQLETGEFPQQEHVGCFNSSLYYNYANYRNLFPIWALGEFRRRLLANKSLSQCI</sequence>
<dbReference type="NCBIfam" id="TIGR01787">
    <property type="entry name" value="squalene_cyclas"/>
    <property type="match status" value="1"/>
</dbReference>
<dbReference type="PANTHER" id="PTHR11764:SF84">
    <property type="entry name" value="TERPENE CYCLASE_MUTASE FAMILY MEMBER"/>
    <property type="match status" value="1"/>
</dbReference>
<evidence type="ECO:0000256" key="1">
    <source>
        <dbReference type="ARBA" id="ARBA00009755"/>
    </source>
</evidence>
<dbReference type="KEGG" id="sbi:8064951"/>
<evidence type="ECO:0000256" key="2">
    <source>
        <dbReference type="ARBA" id="ARBA00022737"/>
    </source>
</evidence>
<dbReference type="InterPro" id="IPR032697">
    <property type="entry name" value="SQ_cyclase_N"/>
</dbReference>
<dbReference type="Pfam" id="PF13243">
    <property type="entry name" value="SQHop_cyclase_C"/>
    <property type="match status" value="1"/>
</dbReference>